<dbReference type="AlphaFoldDB" id="A0A0D8ZRB0"/>
<reference evidence="1 2" key="1">
    <citation type="submission" date="2015-02" db="EMBL/GenBank/DDBJ databases">
        <title>Draft genome of a novel marine cyanobacterium (Chroococcales) isolated from South Atlantic Ocean.</title>
        <authorList>
            <person name="Rigonato J."/>
            <person name="Alvarenga D.O."/>
            <person name="Branco L.H."/>
            <person name="Varani A.M."/>
            <person name="Brandini F.P."/>
            <person name="Fiore M.F."/>
        </authorList>
    </citation>
    <scope>NUCLEOTIDE SEQUENCE [LARGE SCALE GENOMIC DNA]</scope>
    <source>
        <strain evidence="1 2">CENA595</strain>
    </source>
</reference>
<protein>
    <submittedName>
        <fullName evidence="1">Uncharacterized protein</fullName>
    </submittedName>
</protein>
<keyword evidence="2" id="KW-1185">Reference proteome</keyword>
<evidence type="ECO:0000313" key="2">
    <source>
        <dbReference type="Proteomes" id="UP000032452"/>
    </source>
</evidence>
<gene>
    <name evidence="1" type="ORF">UH38_13770</name>
</gene>
<name>A0A0D8ZRB0_9CYAN</name>
<sequence length="84" mass="9513">MAIAYCGTLQQRKALWRRSCGNLLALCRRSVDYPIWLVVFALGRAIRYCESLRLGAFLFGIGYMKIYSMGQVEFASTLGFAYAD</sequence>
<dbReference type="EMBL" id="JYON01000013">
    <property type="protein sequence ID" value="KJH71343.1"/>
    <property type="molecule type" value="Genomic_DNA"/>
</dbReference>
<dbReference type="Proteomes" id="UP000032452">
    <property type="component" value="Unassembled WGS sequence"/>
</dbReference>
<evidence type="ECO:0000313" key="1">
    <source>
        <dbReference type="EMBL" id="KJH71343.1"/>
    </source>
</evidence>
<accession>A0A0D8ZRB0</accession>
<proteinExistence type="predicted"/>
<organism evidence="1 2">
    <name type="scientific">Aliterella atlantica CENA595</name>
    <dbReference type="NCBI Taxonomy" id="1618023"/>
    <lineage>
        <taxon>Bacteria</taxon>
        <taxon>Bacillati</taxon>
        <taxon>Cyanobacteriota</taxon>
        <taxon>Cyanophyceae</taxon>
        <taxon>Chroococcidiopsidales</taxon>
        <taxon>Aliterellaceae</taxon>
        <taxon>Aliterella</taxon>
    </lineage>
</organism>
<comment type="caution">
    <text evidence="1">The sequence shown here is derived from an EMBL/GenBank/DDBJ whole genome shotgun (WGS) entry which is preliminary data.</text>
</comment>
<dbReference type="STRING" id="1618023.UH38_13770"/>